<proteinExistence type="predicted"/>
<keyword evidence="2" id="KW-0812">Transmembrane</keyword>
<keyword evidence="4" id="KW-1185">Reference proteome</keyword>
<feature type="transmembrane region" description="Helical" evidence="2">
    <location>
        <begin position="203"/>
        <end position="223"/>
    </location>
</feature>
<feature type="transmembrane region" description="Helical" evidence="2">
    <location>
        <begin position="235"/>
        <end position="261"/>
    </location>
</feature>
<reference evidence="3 4" key="1">
    <citation type="journal article" date="2018" name="Nat. Ecol. Evol.">
        <title>Pezizomycetes genomes reveal the molecular basis of ectomycorrhizal truffle lifestyle.</title>
        <authorList>
            <person name="Murat C."/>
            <person name="Payen T."/>
            <person name="Noel B."/>
            <person name="Kuo A."/>
            <person name="Morin E."/>
            <person name="Chen J."/>
            <person name="Kohler A."/>
            <person name="Krizsan K."/>
            <person name="Balestrini R."/>
            <person name="Da Silva C."/>
            <person name="Montanini B."/>
            <person name="Hainaut M."/>
            <person name="Levati E."/>
            <person name="Barry K.W."/>
            <person name="Belfiori B."/>
            <person name="Cichocki N."/>
            <person name="Clum A."/>
            <person name="Dockter R.B."/>
            <person name="Fauchery L."/>
            <person name="Guy J."/>
            <person name="Iotti M."/>
            <person name="Le Tacon F."/>
            <person name="Lindquist E.A."/>
            <person name="Lipzen A."/>
            <person name="Malagnac F."/>
            <person name="Mello A."/>
            <person name="Molinier V."/>
            <person name="Miyauchi S."/>
            <person name="Poulain J."/>
            <person name="Riccioni C."/>
            <person name="Rubini A."/>
            <person name="Sitrit Y."/>
            <person name="Splivallo R."/>
            <person name="Traeger S."/>
            <person name="Wang M."/>
            <person name="Zifcakova L."/>
            <person name="Wipf D."/>
            <person name="Zambonelli A."/>
            <person name="Paolocci F."/>
            <person name="Nowrousian M."/>
            <person name="Ottonello S."/>
            <person name="Baldrian P."/>
            <person name="Spatafora J.W."/>
            <person name="Henrissat B."/>
            <person name="Nagy L.G."/>
            <person name="Aury J.M."/>
            <person name="Wincker P."/>
            <person name="Grigoriev I.V."/>
            <person name="Bonfante P."/>
            <person name="Martin F.M."/>
        </authorList>
    </citation>
    <scope>NUCLEOTIDE SEQUENCE [LARGE SCALE GENOMIC DNA]</scope>
    <source>
        <strain evidence="3 4">CCBAS932</strain>
    </source>
</reference>
<evidence type="ECO:0000313" key="4">
    <source>
        <dbReference type="Proteomes" id="UP000277580"/>
    </source>
</evidence>
<feature type="compositionally biased region" description="Polar residues" evidence="1">
    <location>
        <begin position="128"/>
        <end position="141"/>
    </location>
</feature>
<feature type="compositionally biased region" description="Low complexity" evidence="1">
    <location>
        <begin position="113"/>
        <end position="127"/>
    </location>
</feature>
<protein>
    <submittedName>
        <fullName evidence="3">Uncharacterized protein</fullName>
    </submittedName>
</protein>
<feature type="region of interest" description="Disordered" evidence="1">
    <location>
        <begin position="113"/>
        <end position="141"/>
    </location>
</feature>
<evidence type="ECO:0000256" key="1">
    <source>
        <dbReference type="SAM" id="MobiDB-lite"/>
    </source>
</evidence>
<dbReference type="Proteomes" id="UP000277580">
    <property type="component" value="Unassembled WGS sequence"/>
</dbReference>
<evidence type="ECO:0000313" key="3">
    <source>
        <dbReference type="EMBL" id="RPB13802.1"/>
    </source>
</evidence>
<keyword evidence="2" id="KW-0472">Membrane</keyword>
<keyword evidence="2" id="KW-1133">Transmembrane helix</keyword>
<gene>
    <name evidence="3" type="ORF">P167DRAFT_604724</name>
</gene>
<feature type="transmembrane region" description="Helical" evidence="2">
    <location>
        <begin position="281"/>
        <end position="302"/>
    </location>
</feature>
<organism evidence="3 4">
    <name type="scientific">Morchella conica CCBAS932</name>
    <dbReference type="NCBI Taxonomy" id="1392247"/>
    <lineage>
        <taxon>Eukaryota</taxon>
        <taxon>Fungi</taxon>
        <taxon>Dikarya</taxon>
        <taxon>Ascomycota</taxon>
        <taxon>Pezizomycotina</taxon>
        <taxon>Pezizomycetes</taxon>
        <taxon>Pezizales</taxon>
        <taxon>Morchellaceae</taxon>
        <taxon>Morchella</taxon>
    </lineage>
</organism>
<dbReference type="EMBL" id="ML119121">
    <property type="protein sequence ID" value="RPB13802.1"/>
    <property type="molecule type" value="Genomic_DNA"/>
</dbReference>
<sequence>MFCNMWNFGIARPATNLCLLLAVILTAFLLSGTTSTAPAISGLHVVKIVLNSTREAAFPSTSALAETSLVESSSTESSASGFSLPPALTLLRPTTTTSSLAAPTLSTFSRVRVSTTQSSRARTTTSAPNAPSNAKVTPRALQTQTSEGTTVLISYFGICSRNRTSSLTCVKSRTDPKKLDPSTLEMFRLGASIQGALSPYPPIVALTIQGVLMLLSIFTACRPGVTNLTTKLGQLLALLAFSAFSLSFITAILFQSASSIVYGTLSTHPTVVPFKGGNGIALAWAAVLFAGLGMAGVVLLLVTGGNNSHRQESGRMKDFELGKSMFGCRGQSREDVRPPMVIHHSVGSGPHHESRAGTPQQRDGLERYDRENYI</sequence>
<dbReference type="InterPro" id="IPR033481">
    <property type="entry name" value="Dni1/Fig1"/>
</dbReference>
<name>A0A3N4KWZ2_9PEZI</name>
<accession>A0A3N4KWZ2</accession>
<dbReference type="GO" id="GO:0016020">
    <property type="term" value="C:membrane"/>
    <property type="evidence" value="ECO:0007669"/>
    <property type="project" value="InterPro"/>
</dbReference>
<dbReference type="Pfam" id="PF12351">
    <property type="entry name" value="Fig1"/>
    <property type="match status" value="1"/>
</dbReference>
<feature type="region of interest" description="Disordered" evidence="1">
    <location>
        <begin position="343"/>
        <end position="374"/>
    </location>
</feature>
<dbReference type="InParanoid" id="A0A3N4KWZ2"/>
<feature type="compositionally biased region" description="Basic and acidic residues" evidence="1">
    <location>
        <begin position="363"/>
        <end position="374"/>
    </location>
</feature>
<dbReference type="AlphaFoldDB" id="A0A3N4KWZ2"/>
<evidence type="ECO:0000256" key="2">
    <source>
        <dbReference type="SAM" id="Phobius"/>
    </source>
</evidence>
<dbReference type="OrthoDB" id="10384065at2759"/>